<evidence type="ECO:0000313" key="6">
    <source>
        <dbReference type="EMBL" id="PIW66050.1"/>
    </source>
</evidence>
<evidence type="ECO:0000313" key="7">
    <source>
        <dbReference type="Proteomes" id="UP000231267"/>
    </source>
</evidence>
<dbReference type="InterPro" id="IPR055178">
    <property type="entry name" value="RsdA/BaiN/AoA(So)-like_dom"/>
</dbReference>
<dbReference type="Proteomes" id="UP000231267">
    <property type="component" value="Unassembled WGS sequence"/>
</dbReference>
<dbReference type="Gene3D" id="2.40.30.10">
    <property type="entry name" value="Translation factors"/>
    <property type="match status" value="1"/>
</dbReference>
<dbReference type="PANTHER" id="PTHR42887:SF2">
    <property type="entry name" value="OS12G0638800 PROTEIN"/>
    <property type="match status" value="1"/>
</dbReference>
<dbReference type="InterPro" id="IPR023166">
    <property type="entry name" value="BaiN-like_dom_sf"/>
</dbReference>
<dbReference type="Gene3D" id="1.10.8.260">
    <property type="entry name" value="HI0933 insert domain-like"/>
    <property type="match status" value="1"/>
</dbReference>
<evidence type="ECO:0000259" key="4">
    <source>
        <dbReference type="Pfam" id="PF03486"/>
    </source>
</evidence>
<dbReference type="SUPFAM" id="SSF51905">
    <property type="entry name" value="FAD/NAD(P)-binding domain"/>
    <property type="match status" value="1"/>
</dbReference>
<feature type="domain" description="RsdA/BaiN/AoA(So)-like insert" evidence="5">
    <location>
        <begin position="199"/>
        <end position="361"/>
    </location>
</feature>
<dbReference type="Pfam" id="PF03486">
    <property type="entry name" value="HI0933_like"/>
    <property type="match status" value="1"/>
</dbReference>
<dbReference type="SUPFAM" id="SSF160996">
    <property type="entry name" value="HI0933 insert domain-like"/>
    <property type="match status" value="1"/>
</dbReference>
<accession>A0A2J0LJ32</accession>
<sequence>MDILTRSLYDAVIIGAGPAGIMAAITASRRNRRVILLEKMPSVARKLLISGKGRCNLTNSGNIDKFLEKFSPSGVFLRNAFSRFFNDDLIAFFEESSCPLKTERGGRVFPLSDSSADILNALKQHLEKNNVKIARDEEVVDIYIEKYGIKCVAAKSGRKYYAMSVAVCTGGLSYPLTGSTGFGFSMAKNMGHNVIAASPGLVGVVVKSVMPRNLEGLSLENVSCAVHTGGKIIDSRQGDMIFTYSGLSGPVILDLSGLIYDLLQKDKQVFVSINLKPGLDIKKLDARLQREFLEQPLKILKNILIQLLPARLVPEFLKYCALNPAKKANQITKDERKKLMESLFDFRFEIVRTGPIKDAIITRGGVSTRQINPKTMESRVIKGVYFAGEVIDVDAKTGGYNMQAAFSTGYVCGENL</sequence>
<keyword evidence="3" id="KW-0274">FAD</keyword>
<dbReference type="EMBL" id="PFGP01000123">
    <property type="protein sequence ID" value="PIW66050.1"/>
    <property type="molecule type" value="Genomic_DNA"/>
</dbReference>
<evidence type="ECO:0000256" key="1">
    <source>
        <dbReference type="ARBA" id="ARBA00001974"/>
    </source>
</evidence>
<dbReference type="Pfam" id="PF22780">
    <property type="entry name" value="HI0933_like_1st"/>
    <property type="match status" value="1"/>
</dbReference>
<dbReference type="PANTHER" id="PTHR42887">
    <property type="entry name" value="OS12G0638800 PROTEIN"/>
    <property type="match status" value="1"/>
</dbReference>
<dbReference type="InterPro" id="IPR004792">
    <property type="entry name" value="BaiN-like"/>
</dbReference>
<evidence type="ECO:0000259" key="5">
    <source>
        <dbReference type="Pfam" id="PF22780"/>
    </source>
</evidence>
<dbReference type="AlphaFoldDB" id="A0A2J0LJ32"/>
<organism evidence="6 7">
    <name type="scientific">Candidatus Taenaricola geysiri</name>
    <dbReference type="NCBI Taxonomy" id="1974752"/>
    <lineage>
        <taxon>Bacteria</taxon>
        <taxon>Pseudomonadati</taxon>
        <taxon>Candidatus Omnitrophota</taxon>
        <taxon>Candidatus Taenaricola</taxon>
    </lineage>
</organism>
<dbReference type="PRINTS" id="PR00368">
    <property type="entry name" value="FADPNR"/>
</dbReference>
<name>A0A2J0LJ32_9BACT</name>
<protein>
    <submittedName>
        <fullName evidence="6">Aminoacetone oxidase family FAD-binding enzyme</fullName>
    </submittedName>
</protein>
<keyword evidence="2" id="KW-0285">Flavoprotein</keyword>
<feature type="domain" description="RsdA/BaiN/AoA(So)-like Rossmann fold-like" evidence="4">
    <location>
        <begin position="10"/>
        <end position="414"/>
    </location>
</feature>
<evidence type="ECO:0000256" key="3">
    <source>
        <dbReference type="ARBA" id="ARBA00022827"/>
    </source>
</evidence>
<dbReference type="Gene3D" id="3.50.50.60">
    <property type="entry name" value="FAD/NAD(P)-binding domain"/>
    <property type="match status" value="1"/>
</dbReference>
<comment type="caution">
    <text evidence="6">The sequence shown here is derived from an EMBL/GenBank/DDBJ whole genome shotgun (WGS) entry which is preliminary data.</text>
</comment>
<dbReference type="InterPro" id="IPR036188">
    <property type="entry name" value="FAD/NAD-bd_sf"/>
</dbReference>
<dbReference type="PRINTS" id="PR00469">
    <property type="entry name" value="PNDRDTASEII"/>
</dbReference>
<dbReference type="NCBIfam" id="TIGR00275">
    <property type="entry name" value="aminoacetone oxidase family FAD-binding enzyme"/>
    <property type="match status" value="1"/>
</dbReference>
<dbReference type="InterPro" id="IPR057661">
    <property type="entry name" value="RsdA/BaiN/AoA(So)_Rossmann"/>
</dbReference>
<reference evidence="6 7" key="1">
    <citation type="submission" date="2017-09" db="EMBL/GenBank/DDBJ databases">
        <title>Depth-based differentiation of microbial function through sediment-hosted aquifers and enrichment of novel symbionts in the deep terrestrial subsurface.</title>
        <authorList>
            <person name="Probst A.J."/>
            <person name="Ladd B."/>
            <person name="Jarett J.K."/>
            <person name="Geller-Mcgrath D.E."/>
            <person name="Sieber C.M."/>
            <person name="Emerson J.B."/>
            <person name="Anantharaman K."/>
            <person name="Thomas B.C."/>
            <person name="Malmstrom R."/>
            <person name="Stieglmeier M."/>
            <person name="Klingl A."/>
            <person name="Woyke T."/>
            <person name="Ryan C.M."/>
            <person name="Banfield J.F."/>
        </authorList>
    </citation>
    <scope>NUCLEOTIDE SEQUENCE [LARGE SCALE GENOMIC DNA]</scope>
    <source>
        <strain evidence="6">CG12_big_fil_rev_8_21_14_0_65_43_15</strain>
    </source>
</reference>
<gene>
    <name evidence="6" type="ORF">COW11_05335</name>
</gene>
<proteinExistence type="predicted"/>
<comment type="cofactor">
    <cofactor evidence="1">
        <name>FAD</name>
        <dbReference type="ChEBI" id="CHEBI:57692"/>
    </cofactor>
</comment>
<evidence type="ECO:0000256" key="2">
    <source>
        <dbReference type="ARBA" id="ARBA00022630"/>
    </source>
</evidence>